<name>A0A6J5LBY8_9CAUD</name>
<sequence>MSFDNISDDTVTLAAAADLSTKQYYAVKVDSSGNAAVAGAGDFAAGLLQNKPSAAGQPATVAYGGVSKGFAGGTITAGNLVAADASGKLVAATKGKTDTSDTGAAADALIGSNVIGIALASAVASDIFPVLLLIAGAVPTTAA</sequence>
<gene>
    <name evidence="1" type="ORF">UFOVP119_74</name>
</gene>
<reference evidence="1" key="1">
    <citation type="submission" date="2020-04" db="EMBL/GenBank/DDBJ databases">
        <authorList>
            <person name="Chiriac C."/>
            <person name="Salcher M."/>
            <person name="Ghai R."/>
            <person name="Kavagutti S V."/>
        </authorList>
    </citation>
    <scope>NUCLEOTIDE SEQUENCE</scope>
</reference>
<evidence type="ECO:0000313" key="1">
    <source>
        <dbReference type="EMBL" id="CAB4130450.1"/>
    </source>
</evidence>
<proteinExistence type="predicted"/>
<dbReference type="EMBL" id="LR796238">
    <property type="protein sequence ID" value="CAB4130450.1"/>
    <property type="molecule type" value="Genomic_DNA"/>
</dbReference>
<accession>A0A6J5LBY8</accession>
<protein>
    <submittedName>
        <fullName evidence="1">Uncharacterized protein</fullName>
    </submittedName>
</protein>
<organism evidence="1">
    <name type="scientific">uncultured Caudovirales phage</name>
    <dbReference type="NCBI Taxonomy" id="2100421"/>
    <lineage>
        <taxon>Viruses</taxon>
        <taxon>Duplodnaviria</taxon>
        <taxon>Heunggongvirae</taxon>
        <taxon>Uroviricota</taxon>
        <taxon>Caudoviricetes</taxon>
        <taxon>Peduoviridae</taxon>
        <taxon>Maltschvirus</taxon>
        <taxon>Maltschvirus maltsch</taxon>
    </lineage>
</organism>